<dbReference type="SUPFAM" id="SSF109854">
    <property type="entry name" value="DinB/YfiT-like putative metalloenzymes"/>
    <property type="match status" value="1"/>
</dbReference>
<dbReference type="NCBIfam" id="TIGR03083">
    <property type="entry name" value="maleylpyruvate isomerase family mycothiol-dependent enzyme"/>
    <property type="match status" value="1"/>
</dbReference>
<dbReference type="Proteomes" id="UP000199088">
    <property type="component" value="Unassembled WGS sequence"/>
</dbReference>
<dbReference type="InterPro" id="IPR017517">
    <property type="entry name" value="Maleyloyr_isom"/>
</dbReference>
<gene>
    <name evidence="2" type="ORF">SAMN05660199_00384</name>
</gene>
<evidence type="ECO:0000313" key="3">
    <source>
        <dbReference type="Proteomes" id="UP000199088"/>
    </source>
</evidence>
<name>A0A1H0CR85_9ACTN</name>
<proteinExistence type="predicted"/>
<dbReference type="OrthoDB" id="5178565at2"/>
<dbReference type="Gene3D" id="1.20.120.450">
    <property type="entry name" value="dinb family like domain"/>
    <property type="match status" value="1"/>
</dbReference>
<dbReference type="GO" id="GO:0046872">
    <property type="term" value="F:metal ion binding"/>
    <property type="evidence" value="ECO:0007669"/>
    <property type="project" value="InterPro"/>
</dbReference>
<dbReference type="InterPro" id="IPR034660">
    <property type="entry name" value="DinB/YfiT-like"/>
</dbReference>
<organism evidence="2 3">
    <name type="scientific">Klenkia soli</name>
    <dbReference type="NCBI Taxonomy" id="1052260"/>
    <lineage>
        <taxon>Bacteria</taxon>
        <taxon>Bacillati</taxon>
        <taxon>Actinomycetota</taxon>
        <taxon>Actinomycetes</taxon>
        <taxon>Geodermatophilales</taxon>
        <taxon>Geodermatophilaceae</taxon>
        <taxon>Klenkia</taxon>
    </lineage>
</organism>
<dbReference type="InterPro" id="IPR024344">
    <property type="entry name" value="MDMPI_metal-binding"/>
</dbReference>
<dbReference type="EMBL" id="FNIR01000001">
    <property type="protein sequence ID" value="SDN60345.1"/>
    <property type="molecule type" value="Genomic_DNA"/>
</dbReference>
<accession>A0A1H0CR85</accession>
<dbReference type="Pfam" id="PF11716">
    <property type="entry name" value="MDMPI_N"/>
    <property type="match status" value="1"/>
</dbReference>
<dbReference type="RefSeq" id="WP_091238580.1">
    <property type="nucleotide sequence ID" value="NZ_FNIR01000001.1"/>
</dbReference>
<sequence>MDVVELAVAERTDLLELGRSLSSEQWSAPSLCRGWTVLDVVAHVVSFDELSAVQLGRRALGGRAWPDAMNAVGVREYAVGGPDGVLEVLARSLRPRGVTALFGSRVALTDTVVHQQDIRRPLDLPRRVPVDRLAAVLPFAMVAPPTRGGWRTRGLRLAATDVDWSWGRGPEVTGPGEALLLAACGRADALSGLAGPGLPVLAARLGPPD</sequence>
<dbReference type="STRING" id="1052260.SAMN05660199_00384"/>
<reference evidence="3" key="1">
    <citation type="submission" date="2016-10" db="EMBL/GenBank/DDBJ databases">
        <authorList>
            <person name="Varghese N."/>
            <person name="Submissions S."/>
        </authorList>
    </citation>
    <scope>NUCLEOTIDE SEQUENCE [LARGE SCALE GENOMIC DNA]</scope>
    <source>
        <strain evidence="3">DSM 45843</strain>
    </source>
</reference>
<evidence type="ECO:0000259" key="1">
    <source>
        <dbReference type="Pfam" id="PF11716"/>
    </source>
</evidence>
<dbReference type="AlphaFoldDB" id="A0A1H0CR85"/>
<feature type="domain" description="Mycothiol-dependent maleylpyruvate isomerase metal-binding" evidence="1">
    <location>
        <begin position="9"/>
        <end position="91"/>
    </location>
</feature>
<evidence type="ECO:0000313" key="2">
    <source>
        <dbReference type="EMBL" id="SDN60345.1"/>
    </source>
</evidence>
<protein>
    <submittedName>
        <fullName evidence="2">TIGR03083 family protein</fullName>
    </submittedName>
</protein>
<keyword evidence="3" id="KW-1185">Reference proteome</keyword>